<evidence type="ECO:0000256" key="1">
    <source>
        <dbReference type="SAM" id="MobiDB-lite"/>
    </source>
</evidence>
<dbReference type="InterPro" id="IPR041910">
    <property type="entry name" value="Alpha_h_PorB/PorC"/>
</dbReference>
<dbReference type="Gene3D" id="1.10.10.1280">
    <property type="entry name" value="Alpha-helical porin B/porin C"/>
    <property type="match status" value="1"/>
</dbReference>
<evidence type="ECO:0000313" key="4">
    <source>
        <dbReference type="Proteomes" id="UP000028504"/>
    </source>
</evidence>
<keyword evidence="4" id="KW-1185">Reference proteome</keyword>
<dbReference type="Proteomes" id="UP000028504">
    <property type="component" value="Chromosome"/>
</dbReference>
<proteinExistence type="predicted"/>
<dbReference type="RefSeq" id="WP_038604912.1">
    <property type="nucleotide sequence ID" value="NZ_CP008944.1"/>
</dbReference>
<protein>
    <submittedName>
        <fullName evidence="3">Uncharacterized protein</fullName>
    </submittedName>
</protein>
<feature type="signal peptide" evidence="2">
    <location>
        <begin position="1"/>
        <end position="40"/>
    </location>
</feature>
<dbReference type="PROSITE" id="PS51257">
    <property type="entry name" value="PROKAR_LIPOPROTEIN"/>
    <property type="match status" value="1"/>
</dbReference>
<gene>
    <name evidence="3" type="ORF">CATYP_03575</name>
</gene>
<evidence type="ECO:0000313" key="3">
    <source>
        <dbReference type="EMBL" id="AIG63891.1"/>
    </source>
</evidence>
<keyword evidence="2" id="KW-0732">Signal</keyword>
<dbReference type="EMBL" id="CP008944">
    <property type="protein sequence ID" value="AIG63891.1"/>
    <property type="molecule type" value="Genomic_DNA"/>
</dbReference>
<name>A0ABM5QM87_9CORY</name>
<reference evidence="3 4" key="1">
    <citation type="submission" date="2014-07" db="EMBL/GenBank/DDBJ databases">
        <title>Complete genome sequence of Corynebacterium atypicum DSM 44849: identifiction of the mycolic acid biosynthesis genes.</title>
        <authorList>
            <person name="Tippelt A."/>
            <person name="Mollmann S."/>
            <person name="Albersmeier A."/>
            <person name="Jaenicke S."/>
            <person name="Ruckert C."/>
            <person name="Tauch A."/>
        </authorList>
    </citation>
    <scope>NUCLEOTIDE SEQUENCE [LARGE SCALE GENOMIC DNA]</scope>
    <source>
        <strain evidence="3 4">R2070</strain>
    </source>
</reference>
<feature type="chain" id="PRO_5047394858" evidence="2">
    <location>
        <begin position="41"/>
        <end position="191"/>
    </location>
</feature>
<feature type="region of interest" description="Disordered" evidence="1">
    <location>
        <begin position="157"/>
        <end position="176"/>
    </location>
</feature>
<feature type="compositionally biased region" description="Polar residues" evidence="1">
    <location>
        <begin position="165"/>
        <end position="175"/>
    </location>
</feature>
<evidence type="ECO:0000256" key="2">
    <source>
        <dbReference type="SAM" id="SignalP"/>
    </source>
</evidence>
<accession>A0ABM5QM87</accession>
<organism evidence="3 4">
    <name type="scientific">Corynebacterium atypicum</name>
    <dbReference type="NCBI Taxonomy" id="191610"/>
    <lineage>
        <taxon>Bacteria</taxon>
        <taxon>Bacillati</taxon>
        <taxon>Actinomycetota</taxon>
        <taxon>Actinomycetes</taxon>
        <taxon>Mycobacteriales</taxon>
        <taxon>Corynebacteriaceae</taxon>
        <taxon>Corynebacterium</taxon>
    </lineage>
</organism>
<sequence>MALRSTSPRAHRRGLRALGLGVASLATAACLLASPALAQAAPNPAVTNPHGNCGPVKYPGADGTCQWLHEYDKGDRIDPELKNNFEGLTCTVLRWSFETNEHLKNNRLTRAQYTKYLRENNQAKGYLESLGGLAGEAINISGSENLGKRAQQCGLVDPNPKAPLGSSSGFGSSNAPYRELMSSYISSKGSS</sequence>